<dbReference type="EMBL" id="PVXO01000044">
    <property type="protein sequence ID" value="PRR78459.1"/>
    <property type="molecule type" value="Genomic_DNA"/>
</dbReference>
<reference evidence="1 2" key="1">
    <citation type="submission" date="2018-03" db="EMBL/GenBank/DDBJ databases">
        <title>Genome sequence of Clostridium liquoris DSM 100320.</title>
        <authorList>
            <person name="Poehlein A."/>
            <person name="Daniel R."/>
        </authorList>
    </citation>
    <scope>NUCLEOTIDE SEQUENCE [LARGE SCALE GENOMIC DNA]</scope>
    <source>
        <strain evidence="1 2">DSM 100320</strain>
    </source>
</reference>
<gene>
    <name evidence="1" type="ORF">CLLI_15430</name>
</gene>
<evidence type="ECO:0000313" key="1">
    <source>
        <dbReference type="EMBL" id="PRR78459.1"/>
    </source>
</evidence>
<proteinExistence type="predicted"/>
<organism evidence="1 2">
    <name type="scientific">Clostridium liquoris</name>
    <dbReference type="NCBI Taxonomy" id="1289519"/>
    <lineage>
        <taxon>Bacteria</taxon>
        <taxon>Bacillati</taxon>
        <taxon>Bacillota</taxon>
        <taxon>Clostridia</taxon>
        <taxon>Eubacteriales</taxon>
        <taxon>Clostridiaceae</taxon>
        <taxon>Clostridium</taxon>
    </lineage>
</organism>
<evidence type="ECO:0000313" key="2">
    <source>
        <dbReference type="Proteomes" id="UP000239706"/>
    </source>
</evidence>
<evidence type="ECO:0008006" key="3">
    <source>
        <dbReference type="Google" id="ProtNLM"/>
    </source>
</evidence>
<name>A0A2T0B3J0_9CLOT</name>
<keyword evidence="2" id="KW-1185">Reference proteome</keyword>
<protein>
    <recommendedName>
        <fullName evidence="3">PIN domain-containing protein</fullName>
    </recommendedName>
</protein>
<accession>A0A2T0B3J0</accession>
<dbReference type="AlphaFoldDB" id="A0A2T0B3J0"/>
<sequence length="220" mass="25923">MDASLDTDIVIHLYKSNKRDLLFSFCDELYMHEYLLENELKRKSYSVHEQFMIDVQKGNINIITNSDLIDRGVKVLFETYLEQNNLLFDTGELYAVALAKTIGIAAFLSDDTKDFGPHDTLVRGLIRDVIPFAFYELLFLKYIETDQTPEDLYNEFEEVTSSSMQVHPMNFRSRMITTVRRFSDKHGTKRDIIWIKEFCNNRNINYKNKMLELRGFLKTL</sequence>
<dbReference type="RefSeq" id="WP_106063648.1">
    <property type="nucleotide sequence ID" value="NZ_PVXO01000044.1"/>
</dbReference>
<dbReference type="OrthoDB" id="2041235at2"/>
<comment type="caution">
    <text evidence="1">The sequence shown here is derived from an EMBL/GenBank/DDBJ whole genome shotgun (WGS) entry which is preliminary data.</text>
</comment>
<dbReference type="Proteomes" id="UP000239706">
    <property type="component" value="Unassembled WGS sequence"/>
</dbReference>